<feature type="repeat" description="PPR" evidence="3">
    <location>
        <begin position="234"/>
        <end position="268"/>
    </location>
</feature>
<dbReference type="Gene3D" id="1.25.40.10">
    <property type="entry name" value="Tetratricopeptide repeat domain"/>
    <property type="match status" value="2"/>
</dbReference>
<keyword evidence="2" id="KW-0677">Repeat</keyword>
<dbReference type="PANTHER" id="PTHR47941">
    <property type="entry name" value="PENTATRICOPEPTIDE REPEAT-CONTAINING PROTEIN 3, MITOCHONDRIAL"/>
    <property type="match status" value="1"/>
</dbReference>
<dbReference type="InterPro" id="IPR002885">
    <property type="entry name" value="PPR_rpt"/>
</dbReference>
<reference evidence="4" key="1">
    <citation type="submission" date="2019-09" db="EMBL/GenBank/DDBJ databases">
        <title>Draft genome information of white flower Hibiscus syriacus.</title>
        <authorList>
            <person name="Kim Y.-M."/>
        </authorList>
    </citation>
    <scope>NUCLEOTIDE SEQUENCE [LARGE SCALE GENOMIC DNA]</scope>
    <source>
        <strain evidence="4">YM2019G1</strain>
    </source>
</reference>
<dbReference type="Pfam" id="PF13041">
    <property type="entry name" value="PPR_2"/>
    <property type="match status" value="1"/>
</dbReference>
<evidence type="ECO:0000313" key="4">
    <source>
        <dbReference type="EMBL" id="KAE8711267.1"/>
    </source>
</evidence>
<organism evidence="4 5">
    <name type="scientific">Hibiscus syriacus</name>
    <name type="common">Rose of Sharon</name>
    <dbReference type="NCBI Taxonomy" id="106335"/>
    <lineage>
        <taxon>Eukaryota</taxon>
        <taxon>Viridiplantae</taxon>
        <taxon>Streptophyta</taxon>
        <taxon>Embryophyta</taxon>
        <taxon>Tracheophyta</taxon>
        <taxon>Spermatophyta</taxon>
        <taxon>Magnoliopsida</taxon>
        <taxon>eudicotyledons</taxon>
        <taxon>Gunneridae</taxon>
        <taxon>Pentapetalae</taxon>
        <taxon>rosids</taxon>
        <taxon>malvids</taxon>
        <taxon>Malvales</taxon>
        <taxon>Malvaceae</taxon>
        <taxon>Malvoideae</taxon>
        <taxon>Hibiscus</taxon>
    </lineage>
</organism>
<protein>
    <recommendedName>
        <fullName evidence="6">Pentatricopeptide repeat-containing protein</fullName>
    </recommendedName>
</protein>
<keyword evidence="5" id="KW-1185">Reference proteome</keyword>
<dbReference type="NCBIfam" id="TIGR00756">
    <property type="entry name" value="PPR"/>
    <property type="match status" value="3"/>
</dbReference>
<name>A0A6A3B6D8_HIBSY</name>
<dbReference type="PROSITE" id="PS51375">
    <property type="entry name" value="PPR"/>
    <property type="match status" value="3"/>
</dbReference>
<dbReference type="EMBL" id="VEPZ02000917">
    <property type="protein sequence ID" value="KAE8711267.1"/>
    <property type="molecule type" value="Genomic_DNA"/>
</dbReference>
<dbReference type="Proteomes" id="UP000436088">
    <property type="component" value="Unassembled WGS sequence"/>
</dbReference>
<gene>
    <name evidence="4" type="ORF">F3Y22_tig00110299pilonHSYRG00086</name>
</gene>
<sequence>MLSMLEEIGARGVLTMDTFIISIKAFAAAKERKKGAEIFDLMKKYRYKAGVDTVNCFLESLRRAKLEKEVQALFEKLRDQFTPDLSSHTIMLNGWWSLYDYDSGVLQAGKDGRSGSIFQGDVSFWMSARYGGLHMFDNRFWKSEKDGHGLQVVEGDGDEGCPPDGHTYNALIKLLTTQPMPDDAMMVYKKMIQTGIQPTIHTFNMMMKSSFQSRNYDMSRAIWDEMTEKGYWPDDISYTVFIGGLICLGRSGEACRLLEEMIEKGMKARQFDYDKFAANFSRAGKPAIL</sequence>
<evidence type="ECO:0000256" key="1">
    <source>
        <dbReference type="ARBA" id="ARBA00007626"/>
    </source>
</evidence>
<proteinExistence type="inferred from homology"/>
<comment type="similarity">
    <text evidence="1">Belongs to the PPR family. P subfamily.</text>
</comment>
<evidence type="ECO:0008006" key="6">
    <source>
        <dbReference type="Google" id="ProtNLM"/>
    </source>
</evidence>
<comment type="caution">
    <text evidence="4">The sequence shown here is derived from an EMBL/GenBank/DDBJ whole genome shotgun (WGS) entry which is preliminary data.</text>
</comment>
<accession>A0A6A3B6D8</accession>
<evidence type="ECO:0000313" key="5">
    <source>
        <dbReference type="Proteomes" id="UP000436088"/>
    </source>
</evidence>
<evidence type="ECO:0000256" key="2">
    <source>
        <dbReference type="ARBA" id="ARBA00022737"/>
    </source>
</evidence>
<feature type="repeat" description="PPR" evidence="3">
    <location>
        <begin position="199"/>
        <end position="233"/>
    </location>
</feature>
<dbReference type="AlphaFoldDB" id="A0A6A3B6D8"/>
<feature type="repeat" description="PPR" evidence="3">
    <location>
        <begin position="164"/>
        <end position="198"/>
    </location>
</feature>
<dbReference type="InterPro" id="IPR011990">
    <property type="entry name" value="TPR-like_helical_dom_sf"/>
</dbReference>
<dbReference type="Pfam" id="PF01535">
    <property type="entry name" value="PPR"/>
    <property type="match status" value="1"/>
</dbReference>
<evidence type="ECO:0000256" key="3">
    <source>
        <dbReference type="PROSITE-ProRule" id="PRU00708"/>
    </source>
</evidence>